<dbReference type="InterPro" id="IPR051461">
    <property type="entry name" value="UPF0750_membrane"/>
</dbReference>
<comment type="caution">
    <text evidence="8">The sequence shown here is derived from an EMBL/GenBank/DDBJ whole genome shotgun (WGS) entry which is preliminary data.</text>
</comment>
<dbReference type="PANTHER" id="PTHR33545:SF9">
    <property type="entry name" value="UPF0750 MEMBRANE PROTEIN YITE"/>
    <property type="match status" value="1"/>
</dbReference>
<feature type="transmembrane region" description="Helical" evidence="6">
    <location>
        <begin position="61"/>
        <end position="81"/>
    </location>
</feature>
<evidence type="ECO:0000313" key="8">
    <source>
        <dbReference type="EMBL" id="MEQ2638312.1"/>
    </source>
</evidence>
<evidence type="ECO:0000256" key="1">
    <source>
        <dbReference type="ARBA" id="ARBA00004651"/>
    </source>
</evidence>
<reference evidence="8 9" key="1">
    <citation type="submission" date="2024-04" db="EMBL/GenBank/DDBJ databases">
        <title>Human intestinal bacterial collection.</title>
        <authorList>
            <person name="Pauvert C."/>
            <person name="Hitch T.C.A."/>
            <person name="Clavel T."/>
        </authorList>
    </citation>
    <scope>NUCLEOTIDE SEQUENCE [LARGE SCALE GENOMIC DNA]</scope>
    <source>
        <strain evidence="8 9">CLA-AA-H197</strain>
    </source>
</reference>
<feature type="transmembrane region" description="Helical" evidence="6">
    <location>
        <begin position="110"/>
        <end position="127"/>
    </location>
</feature>
<keyword evidence="9" id="KW-1185">Reference proteome</keyword>
<comment type="subcellular location">
    <subcellularLocation>
        <location evidence="1">Cell membrane</location>
        <topology evidence="1">Multi-pass membrane protein</topology>
    </subcellularLocation>
</comment>
<organism evidence="8 9">
    <name type="scientific">Paratractidigestivibacter faecalis</name>
    <dbReference type="NCBI Taxonomy" id="2292441"/>
    <lineage>
        <taxon>Bacteria</taxon>
        <taxon>Bacillati</taxon>
        <taxon>Actinomycetota</taxon>
        <taxon>Coriobacteriia</taxon>
        <taxon>Coriobacteriales</taxon>
        <taxon>Atopobiaceae</taxon>
        <taxon>Paratractidigestivibacter</taxon>
    </lineage>
</organism>
<feature type="domain" description="DUF2179" evidence="7">
    <location>
        <begin position="277"/>
        <end position="331"/>
    </location>
</feature>
<evidence type="ECO:0000256" key="6">
    <source>
        <dbReference type="SAM" id="Phobius"/>
    </source>
</evidence>
<dbReference type="InterPro" id="IPR019264">
    <property type="entry name" value="DUF2179"/>
</dbReference>
<dbReference type="InterPro" id="IPR015867">
    <property type="entry name" value="N-reg_PII/ATP_PRibTrfase_C"/>
</dbReference>
<dbReference type="Proteomes" id="UP001478817">
    <property type="component" value="Unassembled WGS sequence"/>
</dbReference>
<accession>A0ABV1II37</accession>
<gene>
    <name evidence="8" type="ORF">AAAT05_08160</name>
</gene>
<feature type="transmembrane region" description="Helical" evidence="6">
    <location>
        <begin position="133"/>
        <end position="153"/>
    </location>
</feature>
<evidence type="ECO:0000256" key="2">
    <source>
        <dbReference type="ARBA" id="ARBA00022475"/>
    </source>
</evidence>
<evidence type="ECO:0000256" key="3">
    <source>
        <dbReference type="ARBA" id="ARBA00022692"/>
    </source>
</evidence>
<dbReference type="Pfam" id="PF02588">
    <property type="entry name" value="YitT_membrane"/>
    <property type="match status" value="1"/>
</dbReference>
<dbReference type="PANTHER" id="PTHR33545">
    <property type="entry name" value="UPF0750 MEMBRANE PROTEIN YITT-RELATED"/>
    <property type="match status" value="1"/>
</dbReference>
<protein>
    <submittedName>
        <fullName evidence="8">YitT family protein</fullName>
    </submittedName>
</protein>
<sequence length="338" mass="36802">MATQTATAEHEQMPIQEIAPDSYRVAYEGDPLAPACESQTEEEARHSDEVAEHRTEGYGKLGFFLMLNVGLILTAVAMVLFKTPNHLAFGGTTGVAIVLGALFPQLPVSSFMWVLNVALVILGFVFLDRKAMIWSSFASIALSAYVSLFEWIFPVTQSITGDLTLDVCFAVLLPALGSALVFDIGASTGGTDILAMILRKRTDVEIGKALFAVDIAIVCAAAVIYGPRTGLWCILGLVAKTFVVDSAIESIRQRKVCQVICKYPHDVEEFIVRKLGRTATVQTGWGAYSGRRVIILTTVLTRREAMELRLYVRGIDRGAFITITSSSEIIGRGFRGIN</sequence>
<keyword evidence="3 6" id="KW-0812">Transmembrane</keyword>
<name>A0ABV1II37_9ACTN</name>
<keyword evidence="2" id="KW-1003">Cell membrane</keyword>
<dbReference type="EMBL" id="JBBNGS010000016">
    <property type="protein sequence ID" value="MEQ2638312.1"/>
    <property type="molecule type" value="Genomic_DNA"/>
</dbReference>
<evidence type="ECO:0000256" key="4">
    <source>
        <dbReference type="ARBA" id="ARBA00022989"/>
    </source>
</evidence>
<feature type="transmembrane region" description="Helical" evidence="6">
    <location>
        <begin position="206"/>
        <end position="225"/>
    </location>
</feature>
<dbReference type="Gene3D" id="3.30.70.120">
    <property type="match status" value="1"/>
</dbReference>
<dbReference type="RefSeq" id="WP_349182982.1">
    <property type="nucleotide sequence ID" value="NZ_JBBNGS010000016.1"/>
</dbReference>
<dbReference type="PIRSF" id="PIRSF006483">
    <property type="entry name" value="Membrane_protein_YitT"/>
    <property type="match status" value="1"/>
</dbReference>
<feature type="transmembrane region" description="Helical" evidence="6">
    <location>
        <begin position="165"/>
        <end position="186"/>
    </location>
</feature>
<proteinExistence type="predicted"/>
<evidence type="ECO:0000256" key="5">
    <source>
        <dbReference type="ARBA" id="ARBA00023136"/>
    </source>
</evidence>
<keyword evidence="5 6" id="KW-0472">Membrane</keyword>
<dbReference type="CDD" id="cd16380">
    <property type="entry name" value="YitT_C"/>
    <property type="match status" value="1"/>
</dbReference>
<keyword evidence="4 6" id="KW-1133">Transmembrane helix</keyword>
<evidence type="ECO:0000259" key="7">
    <source>
        <dbReference type="Pfam" id="PF10035"/>
    </source>
</evidence>
<dbReference type="Pfam" id="PF10035">
    <property type="entry name" value="DUF2179"/>
    <property type="match status" value="1"/>
</dbReference>
<dbReference type="InterPro" id="IPR003740">
    <property type="entry name" value="YitT"/>
</dbReference>
<evidence type="ECO:0000313" key="9">
    <source>
        <dbReference type="Proteomes" id="UP001478817"/>
    </source>
</evidence>